<organism evidence="8 9">
    <name type="scientific">Lodderomyces elongisporus (strain ATCC 11503 / CBS 2605 / JCM 1781 / NBRC 1676 / NRRL YB-4239)</name>
    <name type="common">Yeast</name>
    <name type="synonym">Saccharomyces elongisporus</name>
    <dbReference type="NCBI Taxonomy" id="379508"/>
    <lineage>
        <taxon>Eukaryota</taxon>
        <taxon>Fungi</taxon>
        <taxon>Dikarya</taxon>
        <taxon>Ascomycota</taxon>
        <taxon>Saccharomycotina</taxon>
        <taxon>Pichiomycetes</taxon>
        <taxon>Debaryomycetaceae</taxon>
        <taxon>Candida/Lodderomyces clade</taxon>
        <taxon>Lodderomyces</taxon>
    </lineage>
</organism>
<keyword evidence="3 7" id="KW-0812">Transmembrane</keyword>
<feature type="transmembrane region" description="Helical" evidence="7">
    <location>
        <begin position="161"/>
        <end position="182"/>
    </location>
</feature>
<keyword evidence="5 7" id="KW-0472">Membrane</keyword>
<evidence type="ECO:0000256" key="4">
    <source>
        <dbReference type="ARBA" id="ARBA00022989"/>
    </source>
</evidence>
<evidence type="ECO:0000256" key="5">
    <source>
        <dbReference type="ARBA" id="ARBA00023136"/>
    </source>
</evidence>
<gene>
    <name evidence="8" type="ORF">LELG_01899</name>
</gene>
<keyword evidence="9" id="KW-1185">Reference proteome</keyword>
<evidence type="ECO:0000256" key="7">
    <source>
        <dbReference type="RuleBase" id="RU363053"/>
    </source>
</evidence>
<evidence type="ECO:0000313" key="9">
    <source>
        <dbReference type="Proteomes" id="UP000001996"/>
    </source>
</evidence>
<dbReference type="GO" id="GO:0005739">
    <property type="term" value="C:mitochondrion"/>
    <property type="evidence" value="ECO:0007669"/>
    <property type="project" value="TreeGrafter"/>
</dbReference>
<dbReference type="OMA" id="CAPTMIG"/>
<dbReference type="EMBL" id="CH981525">
    <property type="protein sequence ID" value="EDK43720.1"/>
    <property type="molecule type" value="Genomic_DNA"/>
</dbReference>
<dbReference type="FunCoup" id="A5DX12">
    <property type="interactions" value="576"/>
</dbReference>
<dbReference type="HOGENOM" id="CLU_049109_8_1_1"/>
<comment type="subcellular location">
    <subcellularLocation>
        <location evidence="1">Membrane</location>
        <topology evidence="1">Multi-pass membrane protein</topology>
    </subcellularLocation>
</comment>
<evidence type="ECO:0000256" key="3">
    <source>
        <dbReference type="ARBA" id="ARBA00022692"/>
    </source>
</evidence>
<evidence type="ECO:0000256" key="2">
    <source>
        <dbReference type="ARBA" id="ARBA00006824"/>
    </source>
</evidence>
<proteinExistence type="inferred from homology"/>
<dbReference type="OrthoDB" id="430207at2759"/>
<dbReference type="PANTHER" id="PTHR11266">
    <property type="entry name" value="PEROXISOMAL MEMBRANE PROTEIN 2, PXMP2 MPV17"/>
    <property type="match status" value="1"/>
</dbReference>
<sequence>MRRLFEKYNALLLRRPLLTNMISTGFLLGAGDCLAQNLFPQLPNQPYDYIRTLRAVFYGGVIFAPIGDKWYKILNTRIAWRGNGALGRSGKLSEKTLSTLLRVAVDQLFFAPIIGIPLYYSTMTVLENKQPYWDNIMDKFYTSYWPTLRSNWLVWPVFQWFNFYLIPVHFRLLAVNLISIGWNTYLSYVMHNT</sequence>
<reference evidence="8 9" key="1">
    <citation type="journal article" date="2009" name="Nature">
        <title>Evolution of pathogenicity and sexual reproduction in eight Candida genomes.</title>
        <authorList>
            <person name="Butler G."/>
            <person name="Rasmussen M.D."/>
            <person name="Lin M.F."/>
            <person name="Santos M.A."/>
            <person name="Sakthikumar S."/>
            <person name="Munro C.A."/>
            <person name="Rheinbay E."/>
            <person name="Grabherr M."/>
            <person name="Forche A."/>
            <person name="Reedy J.L."/>
            <person name="Agrafioti I."/>
            <person name="Arnaud M.B."/>
            <person name="Bates S."/>
            <person name="Brown A.J."/>
            <person name="Brunke S."/>
            <person name="Costanzo M.C."/>
            <person name="Fitzpatrick D.A."/>
            <person name="de Groot P.W."/>
            <person name="Harris D."/>
            <person name="Hoyer L.L."/>
            <person name="Hube B."/>
            <person name="Klis F.M."/>
            <person name="Kodira C."/>
            <person name="Lennard N."/>
            <person name="Logue M.E."/>
            <person name="Martin R."/>
            <person name="Neiman A.M."/>
            <person name="Nikolaou E."/>
            <person name="Quail M.A."/>
            <person name="Quinn J."/>
            <person name="Santos M.C."/>
            <person name="Schmitzberger F.F."/>
            <person name="Sherlock G."/>
            <person name="Shah P."/>
            <person name="Silverstein K.A."/>
            <person name="Skrzypek M.S."/>
            <person name="Soll D."/>
            <person name="Staggs R."/>
            <person name="Stansfield I."/>
            <person name="Stumpf M.P."/>
            <person name="Sudbery P.E."/>
            <person name="Srikantha T."/>
            <person name="Zeng Q."/>
            <person name="Berman J."/>
            <person name="Berriman M."/>
            <person name="Heitman J."/>
            <person name="Gow N.A."/>
            <person name="Lorenz M.C."/>
            <person name="Birren B.W."/>
            <person name="Kellis M."/>
            <person name="Cuomo C.A."/>
        </authorList>
    </citation>
    <scope>NUCLEOTIDE SEQUENCE [LARGE SCALE GENOMIC DNA]</scope>
    <source>
        <strain evidence="9">ATCC 11503 / BCRC 21390 / CBS 2605 / JCM 1781 / NBRC 1676 / NRRL YB-4239</strain>
    </source>
</reference>
<dbReference type="PANTHER" id="PTHR11266:SF17">
    <property type="entry name" value="PROTEIN MPV17"/>
    <property type="match status" value="1"/>
</dbReference>
<dbReference type="eggNOG" id="KOG1944">
    <property type="taxonomic scope" value="Eukaryota"/>
</dbReference>
<dbReference type="STRING" id="379508.A5DX12"/>
<evidence type="ECO:0000256" key="6">
    <source>
        <dbReference type="ARBA" id="ARBA00039302"/>
    </source>
</evidence>
<dbReference type="GO" id="GO:0016020">
    <property type="term" value="C:membrane"/>
    <property type="evidence" value="ECO:0007669"/>
    <property type="project" value="UniProtKB-SubCell"/>
</dbReference>
<name>A5DX12_LODEL</name>
<dbReference type="Proteomes" id="UP000001996">
    <property type="component" value="Unassembled WGS sequence"/>
</dbReference>
<dbReference type="Pfam" id="PF04117">
    <property type="entry name" value="Mpv17_PMP22"/>
    <property type="match status" value="1"/>
</dbReference>
<dbReference type="KEGG" id="lel:PVL30_001867"/>
<feature type="transmembrane region" description="Helical" evidence="7">
    <location>
        <begin position="100"/>
        <end position="120"/>
    </location>
</feature>
<dbReference type="GeneID" id="5234177"/>
<accession>A5DX12</accession>
<dbReference type="InParanoid" id="A5DX12"/>
<evidence type="ECO:0000256" key="1">
    <source>
        <dbReference type="ARBA" id="ARBA00004141"/>
    </source>
</evidence>
<dbReference type="InterPro" id="IPR007248">
    <property type="entry name" value="Mpv17_PMP22"/>
</dbReference>
<comment type="similarity">
    <text evidence="2 7">Belongs to the peroxisomal membrane protein PXMP2/4 family.</text>
</comment>
<evidence type="ECO:0000313" key="8">
    <source>
        <dbReference type="EMBL" id="EDK43720.1"/>
    </source>
</evidence>
<dbReference type="AlphaFoldDB" id="A5DX12"/>
<protein>
    <recommendedName>
        <fullName evidence="6">Protein SYM1</fullName>
    </recommendedName>
</protein>
<keyword evidence="4 7" id="KW-1133">Transmembrane helix</keyword>